<accession>A0A3D9UMS1</accession>
<gene>
    <name evidence="1" type="ORF">DFJ65_1601</name>
</gene>
<evidence type="ECO:0008006" key="3">
    <source>
        <dbReference type="Google" id="ProtNLM"/>
    </source>
</evidence>
<organism evidence="1 2">
    <name type="scientific">Calidifontibacter indicus</name>
    <dbReference type="NCBI Taxonomy" id="419650"/>
    <lineage>
        <taxon>Bacteria</taxon>
        <taxon>Bacillati</taxon>
        <taxon>Actinomycetota</taxon>
        <taxon>Actinomycetes</taxon>
        <taxon>Micrococcales</taxon>
        <taxon>Dermacoccaceae</taxon>
        <taxon>Calidifontibacter</taxon>
    </lineage>
</organism>
<dbReference type="Proteomes" id="UP000256253">
    <property type="component" value="Unassembled WGS sequence"/>
</dbReference>
<dbReference type="EMBL" id="QTUA01000001">
    <property type="protein sequence ID" value="REF30586.1"/>
    <property type="molecule type" value="Genomic_DNA"/>
</dbReference>
<evidence type="ECO:0000313" key="1">
    <source>
        <dbReference type="EMBL" id="REF30586.1"/>
    </source>
</evidence>
<dbReference type="RefSeq" id="WP_115922556.1">
    <property type="nucleotide sequence ID" value="NZ_QTUA01000001.1"/>
</dbReference>
<dbReference type="AlphaFoldDB" id="A0A3D9UMS1"/>
<comment type="caution">
    <text evidence="1">The sequence shown here is derived from an EMBL/GenBank/DDBJ whole genome shotgun (WGS) entry which is preliminary data.</text>
</comment>
<keyword evidence="2" id="KW-1185">Reference proteome</keyword>
<name>A0A3D9UMS1_9MICO</name>
<dbReference type="OrthoDB" id="3470041at2"/>
<dbReference type="Gene3D" id="3.10.490.10">
    <property type="entry name" value="Gamma-glutamyl cyclotransferase-like"/>
    <property type="match status" value="1"/>
</dbReference>
<evidence type="ECO:0000313" key="2">
    <source>
        <dbReference type="Proteomes" id="UP000256253"/>
    </source>
</evidence>
<protein>
    <recommendedName>
        <fullName evidence="3">Histone deacetylase</fullName>
    </recommendedName>
</protein>
<proteinExistence type="predicted"/>
<sequence length="189" mass="21047">MTDELVWYAAYGSNLSAERFARYLEGGTAAGAKRAHEGSRDPRAPRQIRPIELPGSVFFGWESSTWGGGVAFYDPDLVGRALASAYLITHTQFCDLVAQEMHRAVGDDIDLEPLWHERVHELGMGRYERLLVVDELDDLPVVTFTCPAGHRPPLNAPSTAYLDTIARGLRETHHLDDEAITHYLDSLQA</sequence>
<reference evidence="1 2" key="1">
    <citation type="submission" date="2018-08" db="EMBL/GenBank/DDBJ databases">
        <title>Sequencing the genomes of 1000 actinobacteria strains.</title>
        <authorList>
            <person name="Klenk H.-P."/>
        </authorList>
    </citation>
    <scope>NUCLEOTIDE SEQUENCE [LARGE SCALE GENOMIC DNA]</scope>
    <source>
        <strain evidence="1 2">DSM 22967</strain>
    </source>
</reference>